<keyword evidence="3" id="KW-1185">Reference proteome</keyword>
<feature type="region of interest" description="Disordered" evidence="1">
    <location>
        <begin position="209"/>
        <end position="228"/>
    </location>
</feature>
<gene>
    <name evidence="2" type="ORF">LVJ94_14395</name>
</gene>
<feature type="compositionally biased region" description="Pro residues" evidence="1">
    <location>
        <begin position="217"/>
        <end position="228"/>
    </location>
</feature>
<organism evidence="2 3">
    <name type="scientific">Pendulispora rubella</name>
    <dbReference type="NCBI Taxonomy" id="2741070"/>
    <lineage>
        <taxon>Bacteria</taxon>
        <taxon>Pseudomonadati</taxon>
        <taxon>Myxococcota</taxon>
        <taxon>Myxococcia</taxon>
        <taxon>Myxococcales</taxon>
        <taxon>Sorangiineae</taxon>
        <taxon>Pendulisporaceae</taxon>
        <taxon>Pendulispora</taxon>
    </lineage>
</organism>
<evidence type="ECO:0000313" key="2">
    <source>
        <dbReference type="EMBL" id="WXB08422.1"/>
    </source>
</evidence>
<evidence type="ECO:0008006" key="4">
    <source>
        <dbReference type="Google" id="ProtNLM"/>
    </source>
</evidence>
<protein>
    <recommendedName>
        <fullName evidence="4">VCBS repeat-containing protein</fullName>
    </recommendedName>
</protein>
<evidence type="ECO:0000313" key="3">
    <source>
        <dbReference type="Proteomes" id="UP001374803"/>
    </source>
</evidence>
<dbReference type="RefSeq" id="WP_394838096.1">
    <property type="nucleotide sequence ID" value="NZ_CP089929.1"/>
</dbReference>
<reference evidence="2" key="1">
    <citation type="submission" date="2021-12" db="EMBL/GenBank/DDBJ databases">
        <title>Discovery of the Pendulisporaceae a myxobacterial family with distinct sporulation behavior and unique specialized metabolism.</title>
        <authorList>
            <person name="Garcia R."/>
            <person name="Popoff A."/>
            <person name="Bader C.D."/>
            <person name="Loehr J."/>
            <person name="Walesch S."/>
            <person name="Walt C."/>
            <person name="Boldt J."/>
            <person name="Bunk B."/>
            <person name="Haeckl F.J.F.P.J."/>
            <person name="Gunesch A.P."/>
            <person name="Birkelbach J."/>
            <person name="Nuebel U."/>
            <person name="Pietschmann T."/>
            <person name="Bach T."/>
            <person name="Mueller R."/>
        </authorList>
    </citation>
    <scope>NUCLEOTIDE SEQUENCE</scope>
    <source>
        <strain evidence="2">MSr11367</strain>
    </source>
</reference>
<proteinExistence type="predicted"/>
<dbReference type="EMBL" id="CP089983">
    <property type="protein sequence ID" value="WXB08422.1"/>
    <property type="molecule type" value="Genomic_DNA"/>
</dbReference>
<name>A0ABZ2LBX9_9BACT</name>
<evidence type="ECO:0000256" key="1">
    <source>
        <dbReference type="SAM" id="MobiDB-lite"/>
    </source>
</evidence>
<sequence>MKRILVLSALLVLPGCHEGGDGPRPVQTPSTIAESAWVDAAPVARISDAGDAGTTRTEGSPQDEPNVESNLQVAVISEAVGHPKSGEPLPGPCYDPERHAHIIERLPRESHAERLGIDLDGDGTQDTLIVGAARGFDSTMHLYVMRGTCGYYVGDLLGPFGTPKPLRASSRGLYDLRARNVMPAGCCSPIDEWTWRFDGKTYVSSSKRKVKQTCPLDPSPPTCSPNPP</sequence>
<accession>A0ABZ2LBX9</accession>
<dbReference type="Proteomes" id="UP001374803">
    <property type="component" value="Chromosome"/>
</dbReference>